<comment type="subcellular location">
    <subcellularLocation>
        <location evidence="10">Cell membrane</location>
        <topology evidence="10">Peripheral membrane protein</topology>
    </subcellularLocation>
    <subcellularLocation>
        <location evidence="2">Membrane</location>
        <topology evidence="2">Peripheral membrane protein</topology>
    </subcellularLocation>
</comment>
<dbReference type="GO" id="GO:0042777">
    <property type="term" value="P:proton motive force-driven plasma membrane ATP synthesis"/>
    <property type="evidence" value="ECO:0007669"/>
    <property type="project" value="UniProtKB-UniRule"/>
</dbReference>
<dbReference type="CDD" id="cd12151">
    <property type="entry name" value="F1-ATPase_gamma"/>
    <property type="match status" value="1"/>
</dbReference>
<dbReference type="Pfam" id="PF00231">
    <property type="entry name" value="ATP-synt"/>
    <property type="match status" value="1"/>
</dbReference>
<evidence type="ECO:0000256" key="3">
    <source>
        <dbReference type="ARBA" id="ARBA00007681"/>
    </source>
</evidence>
<dbReference type="Gene3D" id="3.40.1380.10">
    <property type="match status" value="1"/>
</dbReference>
<keyword evidence="6 10" id="KW-0406">Ion transport</keyword>
<keyword evidence="9 10" id="KW-0066">ATP synthesis</keyword>
<evidence type="ECO:0000256" key="4">
    <source>
        <dbReference type="ARBA" id="ARBA00022448"/>
    </source>
</evidence>
<dbReference type="PRINTS" id="PR00126">
    <property type="entry name" value="ATPASEGAMMA"/>
</dbReference>
<keyword evidence="5 10" id="KW-0375">Hydrogen ion transport</keyword>
<evidence type="ECO:0000256" key="8">
    <source>
        <dbReference type="ARBA" id="ARBA00023196"/>
    </source>
</evidence>
<dbReference type="EMBL" id="CP027569">
    <property type="protein sequence ID" value="AVO27887.1"/>
    <property type="molecule type" value="Genomic_DNA"/>
</dbReference>
<evidence type="ECO:0000256" key="6">
    <source>
        <dbReference type="ARBA" id="ARBA00023065"/>
    </source>
</evidence>
<evidence type="ECO:0000256" key="5">
    <source>
        <dbReference type="ARBA" id="ARBA00022781"/>
    </source>
</evidence>
<dbReference type="Proteomes" id="UP000238358">
    <property type="component" value="Chromosome"/>
</dbReference>
<dbReference type="PANTHER" id="PTHR11693:SF22">
    <property type="entry name" value="ATP SYNTHASE SUBUNIT GAMMA, MITOCHONDRIAL"/>
    <property type="match status" value="1"/>
</dbReference>
<dbReference type="PANTHER" id="PTHR11693">
    <property type="entry name" value="ATP SYNTHASE GAMMA CHAIN"/>
    <property type="match status" value="1"/>
</dbReference>
<evidence type="ECO:0000256" key="9">
    <source>
        <dbReference type="ARBA" id="ARBA00023310"/>
    </source>
</evidence>
<dbReference type="GO" id="GO:0005886">
    <property type="term" value="C:plasma membrane"/>
    <property type="evidence" value="ECO:0007669"/>
    <property type="project" value="UniProtKB-SubCell"/>
</dbReference>
<dbReference type="HAMAP" id="MF_00815">
    <property type="entry name" value="ATP_synth_gamma_bact"/>
    <property type="match status" value="1"/>
</dbReference>
<dbReference type="GO" id="GO:0046933">
    <property type="term" value="F:proton-transporting ATP synthase activity, rotational mechanism"/>
    <property type="evidence" value="ECO:0007669"/>
    <property type="project" value="UniProtKB-UniRule"/>
</dbReference>
<evidence type="ECO:0000313" key="12">
    <source>
        <dbReference type="Proteomes" id="UP000238358"/>
    </source>
</evidence>
<reference evidence="11 12" key="1">
    <citation type="journal article" date="2018" name="Genome Announc.">
        <title>Complete genomes of two Megasphaera elsdenii strains, NCIMB 702410 and ATCC 25940.</title>
        <authorList>
            <person name="Hatmaker E.A."/>
            <person name="O'Dell K."/>
            <person name="Riley L.A."/>
            <person name="Klingeman D.M."/>
            <person name="Guss A.M."/>
        </authorList>
    </citation>
    <scope>NUCLEOTIDE SEQUENCE [LARGE SCALE GENOMIC DNA]</scope>
    <source>
        <strain evidence="11 12">NCIMB702410</strain>
    </source>
</reference>
<dbReference type="OrthoDB" id="9812769at2"/>
<dbReference type="PROSITE" id="PS00153">
    <property type="entry name" value="ATPASE_GAMMA"/>
    <property type="match status" value="1"/>
</dbReference>
<accession>A0A1M6SVD4</accession>
<keyword evidence="10" id="KW-1003">Cell membrane</keyword>
<keyword evidence="4 10" id="KW-0813">Transport</keyword>
<dbReference type="SUPFAM" id="SSF52943">
    <property type="entry name" value="ATP synthase (F1-ATPase), gamma subunit"/>
    <property type="match status" value="1"/>
</dbReference>
<dbReference type="InterPro" id="IPR023632">
    <property type="entry name" value="ATP_synth_F1_gsu_CS"/>
</dbReference>
<dbReference type="GO" id="GO:0045259">
    <property type="term" value="C:proton-transporting ATP synthase complex"/>
    <property type="evidence" value="ECO:0007669"/>
    <property type="project" value="UniProtKB-KW"/>
</dbReference>
<dbReference type="AlphaFoldDB" id="A0A1M6SVD4"/>
<comment type="subunit">
    <text evidence="10">F-type ATPases have 2 components, CF(1) - the catalytic core - and CF(0) - the membrane proton channel. CF(1) has five subunits: alpha(3), beta(3), gamma(1), delta(1), epsilon(1). CF(0) has three main subunits: a, b and c.</text>
</comment>
<comment type="similarity">
    <text evidence="3 10">Belongs to the ATPase gamma chain family.</text>
</comment>
<gene>
    <name evidence="10 11" type="primary">atpG</name>
    <name evidence="11" type="ORF">C6Y28_09800</name>
</gene>
<dbReference type="InterPro" id="IPR035968">
    <property type="entry name" value="ATP_synth_F1_ATPase_gsu"/>
</dbReference>
<protein>
    <recommendedName>
        <fullName evidence="10">ATP synthase gamma chain</fullName>
    </recommendedName>
    <alternativeName>
        <fullName evidence="10">ATP synthase F1 sector gamma subunit</fullName>
    </alternativeName>
    <alternativeName>
        <fullName evidence="10">F-ATPase gamma subunit</fullName>
    </alternativeName>
</protein>
<dbReference type="GO" id="GO:0005524">
    <property type="term" value="F:ATP binding"/>
    <property type="evidence" value="ECO:0007669"/>
    <property type="project" value="UniProtKB-UniRule"/>
</dbReference>
<keyword evidence="8 10" id="KW-0139">CF(1)</keyword>
<keyword evidence="7 10" id="KW-0472">Membrane</keyword>
<evidence type="ECO:0000313" key="11">
    <source>
        <dbReference type="EMBL" id="AVO27887.1"/>
    </source>
</evidence>
<dbReference type="InterPro" id="IPR000131">
    <property type="entry name" value="ATP_synth_F1_gsu"/>
</dbReference>
<comment type="function">
    <text evidence="1 10">Produces ATP from ADP in the presence of a proton gradient across the membrane. The gamma chain is believed to be important in regulating ATPase activity and the flow of protons through the CF(0) complex.</text>
</comment>
<organism evidence="11 12">
    <name type="scientific">Megasphaera elsdenii</name>
    <dbReference type="NCBI Taxonomy" id="907"/>
    <lineage>
        <taxon>Bacteria</taxon>
        <taxon>Bacillati</taxon>
        <taxon>Bacillota</taxon>
        <taxon>Negativicutes</taxon>
        <taxon>Veillonellales</taxon>
        <taxon>Veillonellaceae</taxon>
        <taxon>Megasphaera</taxon>
    </lineage>
</organism>
<proteinExistence type="inferred from homology"/>
<evidence type="ECO:0000256" key="7">
    <source>
        <dbReference type="ARBA" id="ARBA00023136"/>
    </source>
</evidence>
<evidence type="ECO:0000256" key="1">
    <source>
        <dbReference type="ARBA" id="ARBA00003456"/>
    </source>
</evidence>
<evidence type="ECO:0000256" key="2">
    <source>
        <dbReference type="ARBA" id="ARBA00004170"/>
    </source>
</evidence>
<dbReference type="RefSeq" id="WP_027895665.1">
    <property type="nucleotide sequence ID" value="NZ_AP031433.1"/>
</dbReference>
<sequence length="287" mass="31653">MPSAREINRRIKSVTNTQQITKAMKMVSSVRLRRAQDRALATAPYTEKMEGMLQRLSAASPDAGNPLFTPHDEVKKTCYIVIGSDKGLAGAFNSNVNKAMVSVLKDKPRDASMLLVAGRKPIEYLKHLHLVPEKKWSGFSDKPQFSHAQQIAHLATQKFLAGEVDEVYVIYTHFKSALSQDTKIVKMLPISQQEGQQASGPREEYLFAPDAKLVLDALLPQYLDLFIYNSLLQSAASELGARMTAMTSATDNAGELIDKLTVTYNKVRQAGITNELTEIVSGANALQ</sequence>
<name>A0A1M6SVD4_MEGEL</name>
<dbReference type="NCBIfam" id="TIGR01146">
    <property type="entry name" value="ATPsyn_F1gamma"/>
    <property type="match status" value="1"/>
</dbReference>
<dbReference type="Gene3D" id="1.10.287.80">
    <property type="entry name" value="ATP synthase, gamma subunit, helix hairpin domain"/>
    <property type="match status" value="1"/>
</dbReference>
<evidence type="ECO:0000256" key="10">
    <source>
        <dbReference type="HAMAP-Rule" id="MF_00815"/>
    </source>
</evidence>